<dbReference type="InterPro" id="IPR031949">
    <property type="entry name" value="DUF4776"/>
</dbReference>
<dbReference type="AlphaFoldDB" id="A0ABD1DT94"/>
<feature type="compositionally biased region" description="Polar residues" evidence="1">
    <location>
        <begin position="735"/>
        <end position="744"/>
    </location>
</feature>
<feature type="compositionally biased region" description="Basic and acidic residues" evidence="1">
    <location>
        <begin position="898"/>
        <end position="911"/>
    </location>
</feature>
<feature type="region of interest" description="Disordered" evidence="1">
    <location>
        <begin position="724"/>
        <end position="744"/>
    </location>
</feature>
<protein>
    <recommendedName>
        <fullName evidence="2">DUF4776 domain-containing protein</fullName>
    </recommendedName>
</protein>
<feature type="region of interest" description="Disordered" evidence="1">
    <location>
        <begin position="898"/>
        <end position="1014"/>
    </location>
</feature>
<dbReference type="PANTHER" id="PTHR39079:SF1">
    <property type="entry name" value="GH11706P-RELATED"/>
    <property type="match status" value="1"/>
</dbReference>
<feature type="compositionally biased region" description="Gly residues" evidence="1">
    <location>
        <begin position="956"/>
        <end position="973"/>
    </location>
</feature>
<gene>
    <name evidence="3" type="ORF">pipiens_001941</name>
</gene>
<feature type="compositionally biased region" description="Basic and acidic residues" evidence="1">
    <location>
        <begin position="921"/>
        <end position="930"/>
    </location>
</feature>
<proteinExistence type="predicted"/>
<feature type="compositionally biased region" description="Basic and acidic residues" evidence="1">
    <location>
        <begin position="523"/>
        <end position="543"/>
    </location>
</feature>
<evidence type="ECO:0000313" key="4">
    <source>
        <dbReference type="Proteomes" id="UP001562425"/>
    </source>
</evidence>
<comment type="caution">
    <text evidence="3">The sequence shown here is derived from an EMBL/GenBank/DDBJ whole genome shotgun (WGS) entry which is preliminary data.</text>
</comment>
<name>A0ABD1DT94_CULPP</name>
<dbReference type="PANTHER" id="PTHR39079">
    <property type="entry name" value="FI08034P-RELATED"/>
    <property type="match status" value="1"/>
</dbReference>
<reference evidence="3 4" key="1">
    <citation type="submission" date="2024-05" db="EMBL/GenBank/DDBJ databases">
        <title>Culex pipiens pipiens assembly and annotation.</title>
        <authorList>
            <person name="Alout H."/>
            <person name="Durand T."/>
        </authorList>
    </citation>
    <scope>NUCLEOTIDE SEQUENCE [LARGE SCALE GENOMIC DNA]</scope>
    <source>
        <strain evidence="3">HA-2024</strain>
        <tissue evidence="3">Whole body</tissue>
    </source>
</reference>
<feature type="compositionally biased region" description="Low complexity" evidence="1">
    <location>
        <begin position="943"/>
        <end position="955"/>
    </location>
</feature>
<sequence>MAAKDDKKTPAKPTPTPAPIPSAAAAAAKPQEKDPKPAATAEPEGFSLVIIVKSVELLDNDEGGRISIAMQVGKDHKVTVEGTVAELNERRSGNSVSIPLKSPAEFKKFLASNELKIAIRDGKAKELAKAAISLEKLGMFEPPNFVATIVPYTVSLDQDKYVVGTIKLILKTDRIRSVICLTAEDEAAPATSKETKEEDTVLYVVNDAPERRSVDLREEKMRQLLICGKCDALKSPSEVSYQYELIDGILVNRELPRKDPDLDAIKRKIEQIEREALLYPLGKEQPASPLKEPEPHRFCKVCGGESITGKTCDSVIPRHSSMVPEPNFAVGAKYDDFRPQQPTEAFQIPPTKCQHDPNILCPQSVGVRPQQPAEAHQKPPFHCQHDPNYLCPQSVGVRFCQRCGLNLDWLPLHSICPKCGHRPPSAAPSTAPQPAPTRTHELTPSRLDSWMKDFEFTEPTPLPRRTSASTLRSASLDIRPCPMCRLRGGCCPDCQKRIGTAAAKADPKPNSTTTQSSTSDSEMMARRVSSERPKTRQSLRDRFSGFPRKLSKATRTSLLRNVYGDGKEDQGRRRSSNVSLDVEAILKQSDAQKRKFITDGVQSVELRKVESKTGKDQGCPLHSAVGIRRNHRAMLRRAKKQNRGKFSYAYGNRHPGIVMGHCECDARQGPVPPHMGWQWDVQTLGIGRIRKGWRPGAIRRPIKELMQHFLVSYPLDNVPVSRRRAAKRSVGEDQPPSSGKQKPTLQIVKRNGEYIIEMNPLKDSDTLKTTQNPYLPCEPIRFKLAKDPKTAKLHQLRQALKVRFNLCECKDLESCTHRHDKEKKIFQKELRKFSKRLGLPKATSVKDLPSESESELDLEFTPPSALLASGVRKPDVVCTETQYCEEDYKVRVPADKVKCKPGREDSRDLAKASRGKPGRAGADKAGDGKGGKGGKTGKGKGSQGDSKAVGSKPAGKGAGKGAAGKGAETGGGDNSKTRVGGKTGSKTGVGAGSKTKISDAAKNKSGNALQKDGGPAVKFKNVEKRAFISKGCGLPPVTTCYNQAPCGVLASVPPTACYNPCYTMCPY</sequence>
<dbReference type="Pfam" id="PF16003">
    <property type="entry name" value="DUF4776"/>
    <property type="match status" value="1"/>
</dbReference>
<feature type="region of interest" description="Disordered" evidence="1">
    <location>
        <begin position="1"/>
        <end position="41"/>
    </location>
</feature>
<organism evidence="3 4">
    <name type="scientific">Culex pipiens pipiens</name>
    <name type="common">Northern house mosquito</name>
    <dbReference type="NCBI Taxonomy" id="38569"/>
    <lineage>
        <taxon>Eukaryota</taxon>
        <taxon>Metazoa</taxon>
        <taxon>Ecdysozoa</taxon>
        <taxon>Arthropoda</taxon>
        <taxon>Hexapoda</taxon>
        <taxon>Insecta</taxon>
        <taxon>Pterygota</taxon>
        <taxon>Neoptera</taxon>
        <taxon>Endopterygota</taxon>
        <taxon>Diptera</taxon>
        <taxon>Nematocera</taxon>
        <taxon>Culicoidea</taxon>
        <taxon>Culicidae</taxon>
        <taxon>Culicinae</taxon>
        <taxon>Culicini</taxon>
        <taxon>Culex</taxon>
        <taxon>Culex</taxon>
    </lineage>
</organism>
<feature type="compositionally biased region" description="Gly residues" evidence="1">
    <location>
        <begin position="981"/>
        <end position="991"/>
    </location>
</feature>
<evidence type="ECO:0000256" key="1">
    <source>
        <dbReference type="SAM" id="MobiDB-lite"/>
    </source>
</evidence>
<evidence type="ECO:0000313" key="3">
    <source>
        <dbReference type="EMBL" id="KAL1401564.1"/>
    </source>
</evidence>
<feature type="compositionally biased region" description="Gly residues" evidence="1">
    <location>
        <begin position="931"/>
        <end position="942"/>
    </location>
</feature>
<evidence type="ECO:0000259" key="2">
    <source>
        <dbReference type="Pfam" id="PF16003"/>
    </source>
</evidence>
<feature type="region of interest" description="Disordered" evidence="1">
    <location>
        <begin position="502"/>
        <end position="543"/>
    </location>
</feature>
<feature type="domain" description="DUF4776" evidence="2">
    <location>
        <begin position="397"/>
        <end position="890"/>
    </location>
</feature>
<feature type="compositionally biased region" description="Low complexity" evidence="1">
    <location>
        <begin position="511"/>
        <end position="521"/>
    </location>
</feature>
<dbReference type="EMBL" id="JBEHCU010004566">
    <property type="protein sequence ID" value="KAL1401564.1"/>
    <property type="molecule type" value="Genomic_DNA"/>
</dbReference>
<keyword evidence="4" id="KW-1185">Reference proteome</keyword>
<accession>A0ABD1DT94</accession>
<dbReference type="Proteomes" id="UP001562425">
    <property type="component" value="Unassembled WGS sequence"/>
</dbReference>